<feature type="region of interest" description="Disordered" evidence="2">
    <location>
        <begin position="367"/>
        <end position="457"/>
    </location>
</feature>
<comment type="caution">
    <text evidence="4">The sequence shown here is derived from an EMBL/GenBank/DDBJ whole genome shotgun (WGS) entry which is preliminary data.</text>
</comment>
<dbReference type="AlphaFoldDB" id="A0A4U7L011"/>
<feature type="compositionally biased region" description="Basic residues" evidence="2">
    <location>
        <begin position="1"/>
        <end position="11"/>
    </location>
</feature>
<feature type="domain" description="BRCT" evidence="3">
    <location>
        <begin position="508"/>
        <end position="579"/>
    </location>
</feature>
<feature type="compositionally biased region" description="Low complexity" evidence="2">
    <location>
        <begin position="397"/>
        <end position="419"/>
    </location>
</feature>
<dbReference type="GO" id="GO:0033314">
    <property type="term" value="P:mitotic DNA replication checkpoint signaling"/>
    <property type="evidence" value="ECO:0007669"/>
    <property type="project" value="TreeGrafter"/>
</dbReference>
<dbReference type="CDD" id="cd17731">
    <property type="entry name" value="BRCT_TopBP1_rpt2_like"/>
    <property type="match status" value="1"/>
</dbReference>
<dbReference type="RefSeq" id="XP_029742506.1">
    <property type="nucleotide sequence ID" value="XM_029881120.1"/>
</dbReference>
<feature type="region of interest" description="Disordered" evidence="2">
    <location>
        <begin position="684"/>
        <end position="723"/>
    </location>
</feature>
<feature type="domain" description="BRCT" evidence="3">
    <location>
        <begin position="162"/>
        <end position="272"/>
    </location>
</feature>
<feature type="domain" description="BRCT" evidence="3">
    <location>
        <begin position="595"/>
        <end position="675"/>
    </location>
</feature>
<gene>
    <name evidence="4" type="ORF">EX895_000519</name>
</gene>
<feature type="compositionally biased region" description="Basic residues" evidence="2">
    <location>
        <begin position="1022"/>
        <end position="1034"/>
    </location>
</feature>
<dbReference type="SMART" id="SM00292">
    <property type="entry name" value="BRCT"/>
    <property type="match status" value="5"/>
</dbReference>
<dbReference type="InterPro" id="IPR001357">
    <property type="entry name" value="BRCT_dom"/>
</dbReference>
<sequence>MNRLARAHRSTKIPNVKLRPAQRDSAASSTRRSRQQNEILDDREDAAHFRQLRDDGHDHGAHLDADFIGSSARPLKGAIISITGLGDSKATLTQYARELGARVEGNLTEDVTHLIADRPGSEKYRFALELGMHIVSPGWILEVRQAWLSGEDVDAEELELQHQLPALSNTTICFSALAGAQRRSFVSLATELGATVSDELRFDGTITHLVSASADPNASSSVHHLLHFLDRSRHGRNGTREQAASRILAVRPEWLQDCQQAAGCLSEQTYSIFAKLPDQKQRTALIEKARTKLPSPLVRQQEPVPVPFQGPFAAYKRSKLALTESESRTSDAGHAQDEDDERPITLGSRQKAAAAAEKSFDNILSQLKGNKTSSTARRDPAISNTNDLIASHPAVKSTSSASASTSASTSTSPIANASALPSVPTSTSAPPNPHRKSLLGMSRASSFSPAPAPSTCTATTLNMRKTSSKLVTLPHSSQATATQESKSNDSQGCFHAKIFKVCLNDEHRKNVLEQVLRDNGAALLHVSSSTTPDFVVVEPKASPASIRALDDAEVVPVLHFWIEYCLHHEAFVEPHEYFAALPARVALPLHDGAQLRLLLLGFDPDSPELYHAQKLIAEMGGSVAKQMKGESLTHVICATQESFNGRRAHRARSCGVPVVGLEFVIKARQTGRLVPPPISIAIPEQSSSGVTASSNSNSNSTASSSNAAASPSKAHQKQASPVAKEAELPLAGCTVSRSKVLASQSAMLERKALQLGACWQAQPNESTTHLLHRGTGLPREAKELDSGSFLVHPTWFDKCIEQSIRVDEGLFPASMDPSRSLLTVLSSSDGSVNGNFLSQASQATIQHKAKQQAAQPSLQTQAELVAAAKPWHRSISLDAARGTLDYGFVDKDASEPAPRTRGRSEDIEAVHEDLQDVRVNEAVRNVDFDADATLSGHAPEGPLAMDVDETALVPSSQTLFEGEEAADDDAPVGEVRGTALSVSGKGSVSWKQMDDLNKAKDQIASADQVMELLRSRASAQGTRKKNRLPPRARKQRSDEIKSTATSATEGGMLAPEKVLEAQAQLDAQRAAEAAAQGYSLGMDKDVALVPNSQMNAGFDASIRIVYDDPAALRERNKLLKMLDHHQQQQYQDQQPARSGGESEKDLSPASNRDDLTIDGQVDDDIADAAQPNATRKRASDDSFGAGRQSRHYWENRNSESPTKRPIVRRQPLARR</sequence>
<keyword evidence="5" id="KW-1185">Reference proteome</keyword>
<dbReference type="Pfam" id="PF12738">
    <property type="entry name" value="PTCB-BRCT"/>
    <property type="match status" value="2"/>
</dbReference>
<feature type="region of interest" description="Disordered" evidence="2">
    <location>
        <begin position="1123"/>
        <end position="1215"/>
    </location>
</feature>
<organism evidence="4 5">
    <name type="scientific">Sporisorium graminicola</name>
    <dbReference type="NCBI Taxonomy" id="280036"/>
    <lineage>
        <taxon>Eukaryota</taxon>
        <taxon>Fungi</taxon>
        <taxon>Dikarya</taxon>
        <taxon>Basidiomycota</taxon>
        <taxon>Ustilaginomycotina</taxon>
        <taxon>Ustilaginomycetes</taxon>
        <taxon>Ustilaginales</taxon>
        <taxon>Ustilaginaceae</taxon>
        <taxon>Sporisorium</taxon>
    </lineage>
</organism>
<feature type="compositionally biased region" description="Low complexity" evidence="2">
    <location>
        <begin position="686"/>
        <end position="712"/>
    </location>
</feature>
<evidence type="ECO:0000256" key="2">
    <source>
        <dbReference type="SAM" id="MobiDB-lite"/>
    </source>
</evidence>
<feature type="compositionally biased region" description="Low complexity" evidence="2">
    <location>
        <begin position="444"/>
        <end position="457"/>
    </location>
</feature>
<dbReference type="KEGG" id="sgra:EX895_000519"/>
<feature type="domain" description="BRCT" evidence="3">
    <location>
        <begin position="70"/>
        <end position="142"/>
    </location>
</feature>
<feature type="region of interest" description="Disordered" evidence="2">
    <location>
        <begin position="323"/>
        <end position="352"/>
    </location>
</feature>
<feature type="region of interest" description="Disordered" evidence="2">
    <location>
        <begin position="1016"/>
        <end position="1052"/>
    </location>
</feature>
<dbReference type="PANTHER" id="PTHR13561">
    <property type="entry name" value="DNA REPLICATION REGULATOR DPB11-RELATED"/>
    <property type="match status" value="1"/>
</dbReference>
<dbReference type="PANTHER" id="PTHR13561:SF20">
    <property type="entry name" value="DNA TOPOISOMERASE 2-BINDING PROTEIN 1"/>
    <property type="match status" value="1"/>
</dbReference>
<proteinExistence type="predicted"/>
<keyword evidence="1" id="KW-0677">Repeat</keyword>
<dbReference type="InterPro" id="IPR036420">
    <property type="entry name" value="BRCT_dom_sf"/>
</dbReference>
<evidence type="ECO:0000259" key="3">
    <source>
        <dbReference type="PROSITE" id="PS50172"/>
    </source>
</evidence>
<protein>
    <recommendedName>
        <fullName evidence="3">BRCT domain-containing protein</fullName>
    </recommendedName>
</protein>
<feature type="compositionally biased region" description="Basic and acidic residues" evidence="2">
    <location>
        <begin position="325"/>
        <end position="336"/>
    </location>
</feature>
<dbReference type="GO" id="GO:0007095">
    <property type="term" value="P:mitotic G2 DNA damage checkpoint signaling"/>
    <property type="evidence" value="ECO:0007669"/>
    <property type="project" value="TreeGrafter"/>
</dbReference>
<feature type="compositionally biased region" description="Basic residues" evidence="2">
    <location>
        <begin position="1205"/>
        <end position="1215"/>
    </location>
</feature>
<feature type="compositionally biased region" description="Basic and acidic residues" evidence="2">
    <location>
        <begin position="1140"/>
        <end position="1155"/>
    </location>
</feature>
<evidence type="ECO:0000313" key="5">
    <source>
        <dbReference type="Proteomes" id="UP000306050"/>
    </source>
</evidence>
<dbReference type="OrthoDB" id="251770at2759"/>
<evidence type="ECO:0000313" key="4">
    <source>
        <dbReference type="EMBL" id="TKY90521.1"/>
    </source>
</evidence>
<dbReference type="GO" id="GO:0006270">
    <property type="term" value="P:DNA replication initiation"/>
    <property type="evidence" value="ECO:0007669"/>
    <property type="project" value="TreeGrafter"/>
</dbReference>
<dbReference type="SUPFAM" id="SSF52113">
    <property type="entry name" value="BRCT domain"/>
    <property type="match status" value="4"/>
</dbReference>
<feature type="region of interest" description="Disordered" evidence="2">
    <location>
        <begin position="1"/>
        <end position="44"/>
    </location>
</feature>
<accession>A0A4U7L011</accession>
<reference evidence="4 5" key="1">
    <citation type="submission" date="2019-05" db="EMBL/GenBank/DDBJ databases">
        <title>Sporisorium graminicola CBS 10092 draft sequencing and annotation.</title>
        <authorList>
            <person name="Solano-Gonzalez S."/>
            <person name="Caddick M.X."/>
            <person name="Darby A."/>
        </authorList>
    </citation>
    <scope>NUCLEOTIDE SEQUENCE [LARGE SCALE GENOMIC DNA]</scope>
    <source>
        <strain evidence="4 5">CBS 10092</strain>
    </source>
</reference>
<dbReference type="CDD" id="cd00027">
    <property type="entry name" value="BRCT"/>
    <property type="match status" value="2"/>
</dbReference>
<name>A0A4U7L011_9BASI</name>
<dbReference type="InterPro" id="IPR059215">
    <property type="entry name" value="BRCT2_TopBP1-like"/>
</dbReference>
<dbReference type="PROSITE" id="PS50172">
    <property type="entry name" value="BRCT"/>
    <property type="match status" value="4"/>
</dbReference>
<dbReference type="EMBL" id="SRRM01000002">
    <property type="protein sequence ID" value="TKY90521.1"/>
    <property type="molecule type" value="Genomic_DNA"/>
</dbReference>
<dbReference type="GeneID" id="40723414"/>
<dbReference type="Gene3D" id="3.40.50.10190">
    <property type="entry name" value="BRCT domain"/>
    <property type="match status" value="5"/>
</dbReference>
<dbReference type="Proteomes" id="UP000306050">
    <property type="component" value="Chromosome SGRAM_1"/>
</dbReference>
<evidence type="ECO:0000256" key="1">
    <source>
        <dbReference type="ARBA" id="ARBA00022737"/>
    </source>
</evidence>